<dbReference type="KEGG" id="acm:AciX9_2460"/>
<sequence length="273" mass="29309">MSDLLRTLSRQLSRSQQGAGAIRPRGRSRFEPYGDGPSSFPSGLAFDEAEHAAPFAQPGPIQANVSPQPRAEQGPRMETLHVAQPEREQSPATATPIREMIREVIRSVDPLLFPVLLAREPQAAQGPAVPVAWREREAAQPIPPASISGRAPAVESQGGPQPPVVRTPVPADEPRSARTSSQPAERLSIAPLAQRSLPRFSEGDFVRSRVPAAQAFPQAAQPAGRQEITIEIGSIIVHGDASERRTPHSIAAAPPQAPALSLERYLQHRGGTR</sequence>
<gene>
    <name evidence="2" type="ordered locus">AciX9_2460</name>
</gene>
<feature type="region of interest" description="Disordered" evidence="1">
    <location>
        <begin position="241"/>
        <end position="261"/>
    </location>
</feature>
<proteinExistence type="predicted"/>
<dbReference type="HOGENOM" id="CLU_1018482_0_0_0"/>
<dbReference type="AlphaFoldDB" id="E8X5E8"/>
<dbReference type="Proteomes" id="UP000000343">
    <property type="component" value="Chromosome"/>
</dbReference>
<dbReference type="PaxDb" id="1198114-AciX9_2460"/>
<evidence type="ECO:0000256" key="1">
    <source>
        <dbReference type="SAM" id="MobiDB-lite"/>
    </source>
</evidence>
<feature type="region of interest" description="Disordered" evidence="1">
    <location>
        <begin position="1"/>
        <end position="94"/>
    </location>
</feature>
<evidence type="ECO:0000313" key="2">
    <source>
        <dbReference type="EMBL" id="ADW69495.1"/>
    </source>
</evidence>
<evidence type="ECO:0000313" key="3">
    <source>
        <dbReference type="Proteomes" id="UP000000343"/>
    </source>
</evidence>
<feature type="region of interest" description="Disordered" evidence="1">
    <location>
        <begin position="128"/>
        <end position="186"/>
    </location>
</feature>
<name>E8X5E8_GRATM</name>
<accession>E8X5E8</accession>
<dbReference type="STRING" id="1198114.AciX9_2460"/>
<keyword evidence="3" id="KW-1185">Reference proteome</keyword>
<feature type="compositionally biased region" description="Basic and acidic residues" evidence="1">
    <location>
        <begin position="73"/>
        <end position="89"/>
    </location>
</feature>
<dbReference type="EMBL" id="CP002480">
    <property type="protein sequence ID" value="ADW69495.1"/>
    <property type="molecule type" value="Genomic_DNA"/>
</dbReference>
<reference evidence="3" key="1">
    <citation type="submission" date="2011-01" db="EMBL/GenBank/DDBJ databases">
        <title>Complete sequence of chromosome of Acidobacterium sp. MP5ACTX9.</title>
        <authorList>
            <consortium name="US DOE Joint Genome Institute"/>
            <person name="Lucas S."/>
            <person name="Copeland A."/>
            <person name="Lapidus A."/>
            <person name="Cheng J.-F."/>
            <person name="Goodwin L."/>
            <person name="Pitluck S."/>
            <person name="Teshima H."/>
            <person name="Detter J.C."/>
            <person name="Han C."/>
            <person name="Tapia R."/>
            <person name="Land M."/>
            <person name="Hauser L."/>
            <person name="Kyrpides N."/>
            <person name="Ivanova N."/>
            <person name="Ovchinnikova G."/>
            <person name="Pagani I."/>
            <person name="Rawat S.R."/>
            <person name="Mannisto M."/>
            <person name="Haggblom M.M."/>
            <person name="Woyke T."/>
        </authorList>
    </citation>
    <scope>NUCLEOTIDE SEQUENCE [LARGE SCALE GENOMIC DNA]</scope>
    <source>
        <strain evidence="3">MP5ACTX9</strain>
    </source>
</reference>
<feature type="compositionally biased region" description="Low complexity" evidence="1">
    <location>
        <begin position="1"/>
        <end position="17"/>
    </location>
</feature>
<organism evidence="3">
    <name type="scientific">Granulicella tundricola (strain ATCC BAA-1859 / DSM 23138 / MP5ACTX9)</name>
    <dbReference type="NCBI Taxonomy" id="1198114"/>
    <lineage>
        <taxon>Bacteria</taxon>
        <taxon>Pseudomonadati</taxon>
        <taxon>Acidobacteriota</taxon>
        <taxon>Terriglobia</taxon>
        <taxon>Terriglobales</taxon>
        <taxon>Acidobacteriaceae</taxon>
        <taxon>Granulicella</taxon>
    </lineage>
</organism>
<protein>
    <submittedName>
        <fullName evidence="2">Uncharacterized protein</fullName>
    </submittedName>
</protein>